<reference evidence="1" key="1">
    <citation type="submission" date="2016-08" db="EMBL/GenBank/DDBJ databases">
        <authorList>
            <person name="Ngugi D.K."/>
            <person name="Miyake S."/>
            <person name="Stingl U."/>
        </authorList>
    </citation>
    <scope>NUCLEOTIDE SEQUENCE</scope>
    <source>
        <strain evidence="1">SCG-B11WGA-EpuloA1</strain>
    </source>
</reference>
<keyword evidence="1" id="KW-0067">ATP-binding</keyword>
<keyword evidence="1" id="KW-0347">Helicase</keyword>
<evidence type="ECO:0000313" key="2">
    <source>
        <dbReference type="Proteomes" id="UP000188605"/>
    </source>
</evidence>
<evidence type="ECO:0000313" key="1">
    <source>
        <dbReference type="EMBL" id="ONI40242.1"/>
    </source>
</evidence>
<keyword evidence="2" id="KW-1185">Reference proteome</keyword>
<protein>
    <submittedName>
        <fullName evidence="1">Helicase-exonuclease AddAB subunit AddA</fullName>
    </submittedName>
</protein>
<keyword evidence="1" id="KW-0378">Hydrolase</keyword>
<proteinExistence type="predicted"/>
<comment type="caution">
    <text evidence="1">The sequence shown here is derived from an EMBL/GenBank/DDBJ whole genome shotgun (WGS) entry which is preliminary data.</text>
</comment>
<keyword evidence="1" id="KW-0547">Nucleotide-binding</keyword>
<dbReference type="EMBL" id="LJDB01000055">
    <property type="protein sequence ID" value="ONI40242.1"/>
    <property type="molecule type" value="Genomic_DNA"/>
</dbReference>
<organism evidence="1 2">
    <name type="scientific">Candidatus Epulonipiscium fishelsonii</name>
    <dbReference type="NCBI Taxonomy" id="77094"/>
    <lineage>
        <taxon>Bacteria</taxon>
        <taxon>Bacillati</taxon>
        <taxon>Bacillota</taxon>
        <taxon>Clostridia</taxon>
        <taxon>Lachnospirales</taxon>
        <taxon>Lachnospiraceae</taxon>
        <taxon>Candidatus Epulonipiscium</taxon>
    </lineage>
</organism>
<gene>
    <name evidence="1" type="ORF">AN396_01340</name>
</gene>
<sequence>MKWTKAQQTAIELRDKNILVSAAAGSGKTAVLAERIFRRIKDEFINVDRFLVVTFTKSAADEMKERVFNKISAEIEQFQQADLMNDNDLNLLKHLEYQIEILPQASISTIHSFCKKIITSYFSKINIDPNVKIGSEAEVAALELDIAEKVLEEQFDKENNNEVFYQVIDTFTNLRGLDNLIAIILKIDKFSKSTVFPTLWLNQKVDMLKELKDITKSIWATTMLENMKSEISDIISLYDNIIRLCKEPNGPYLHLDLIVDEQQQLKSLNVSNLQTLATSINAVKFQRLTNKRQDCNADINAQVKDYRATAKELVIKIKDTLVTFLDKDFIDQSILSNKVIEEVVRIVKLYNKEFSIAKRDRGIVDYNDLEHYALKLLVGLDENEQLYYTDVAIELSKYYKEVYIDEYQDCNNVQEIILGSIAKASEHGATQFMVGDVKQSIYKFRLANPNIFIKKYQTWAKATSTDIKEKNVCVDLSQNFRSRENIVNAINDIFSQIMSPKLGGITYDDDAKLKVGNLYNETEVDPSFVSDKVEMHLIQTNLLEEQEQQANVTSEYISSHLEAEMVATIIDKILKGEGNPKKIFDTDLKEYRDVQPKDIAILLRAKASSTYFEEALVQRDIEAHIEIDSPFLEANEIKFMLSMLQIIDNPLQDIPLLAVLRSPIVGASLDDLVYIKNTAPQEHFYTCLQQYLLDTAHVEEGTIVSIRWFYDLIHSFRKLNTATTLEDLISRLYTESGYYRYVGMLKDGKKRQANLRLLKIHATKYEERVESGLFNFLQYLKKVDKVGDKLEQAKVSTSENVVRILTIHKSKGLEFPIVFVCETHKGFSSKDLQGELLLHHELGIGAKYLEDNFKYETLPYSAIKQAIKQESLSEEMRILYVALTRAREKLFITGSISSYNKVLQKWLNYGNRNEEQILLNGLKTNSSELNWIGKSIVSLKNVISIVQNNNVNFEFNGKSTWDIKIWNEKEVQLKQDEDRAKNELDTLLNQNNTIDYSGHRDQIYSRLDFFYKYNDIINLPNTISISDLKEIKQGQSNFEQVRPEPRFIKKDIPIKGVAKGTLIHEVFERVDYLKYQSRNALQDEINRLINLNKLSPEVKNIINYKRLEAFAQSDVINRMRKAEISFKEKSFVYLLDAQIIDQKYQSEKIVLHGVIDACFIENGNITLIDYKSDYINQQILEEEISRIKKTYQLQLDLYALSLSDILNLPVQEKLIYLYSINKWVTME</sequence>
<accession>A0ACC8XCC3</accession>
<dbReference type="Proteomes" id="UP000188605">
    <property type="component" value="Unassembled WGS sequence"/>
</dbReference>
<name>A0ACC8XCC3_9FIRM</name>